<evidence type="ECO:0000256" key="1">
    <source>
        <dbReference type="SAM" id="Phobius"/>
    </source>
</evidence>
<keyword evidence="1" id="KW-0812">Transmembrane</keyword>
<keyword evidence="1" id="KW-0472">Membrane</keyword>
<accession>A0AA86NXB9</accession>
<reference evidence="3 4" key="2">
    <citation type="submission" date="2024-07" db="EMBL/GenBank/DDBJ databases">
        <authorList>
            <person name="Akdeniz Z."/>
        </authorList>
    </citation>
    <scope>NUCLEOTIDE SEQUENCE [LARGE SCALE GENOMIC DNA]</scope>
</reference>
<gene>
    <name evidence="2" type="ORF">HINF_LOCUS14450</name>
    <name evidence="3" type="ORF">HINF_LOCUS67668</name>
</gene>
<dbReference type="Proteomes" id="UP001642409">
    <property type="component" value="Unassembled WGS sequence"/>
</dbReference>
<dbReference type="EMBL" id="CAXDID020000470">
    <property type="protein sequence ID" value="CAL6094853.1"/>
    <property type="molecule type" value="Genomic_DNA"/>
</dbReference>
<organism evidence="2">
    <name type="scientific">Hexamita inflata</name>
    <dbReference type="NCBI Taxonomy" id="28002"/>
    <lineage>
        <taxon>Eukaryota</taxon>
        <taxon>Metamonada</taxon>
        <taxon>Diplomonadida</taxon>
        <taxon>Hexamitidae</taxon>
        <taxon>Hexamitinae</taxon>
        <taxon>Hexamita</taxon>
    </lineage>
</organism>
<name>A0AA86NXB9_9EUKA</name>
<reference evidence="2" key="1">
    <citation type="submission" date="2023-06" db="EMBL/GenBank/DDBJ databases">
        <authorList>
            <person name="Kurt Z."/>
        </authorList>
    </citation>
    <scope>NUCLEOTIDE SEQUENCE</scope>
</reference>
<keyword evidence="1" id="KW-1133">Transmembrane helix</keyword>
<feature type="transmembrane region" description="Helical" evidence="1">
    <location>
        <begin position="93"/>
        <end position="112"/>
    </location>
</feature>
<keyword evidence="4" id="KW-1185">Reference proteome</keyword>
<dbReference type="EMBL" id="CATOUU010000372">
    <property type="protein sequence ID" value="CAI9926805.1"/>
    <property type="molecule type" value="Genomic_DNA"/>
</dbReference>
<proteinExistence type="predicted"/>
<evidence type="ECO:0000313" key="4">
    <source>
        <dbReference type="Proteomes" id="UP001642409"/>
    </source>
</evidence>
<protein>
    <submittedName>
        <fullName evidence="3">Hypothetical_protein</fullName>
    </submittedName>
</protein>
<feature type="transmembrane region" description="Helical" evidence="1">
    <location>
        <begin position="132"/>
        <end position="152"/>
    </location>
</feature>
<evidence type="ECO:0000313" key="2">
    <source>
        <dbReference type="EMBL" id="CAI9926805.1"/>
    </source>
</evidence>
<comment type="caution">
    <text evidence="2">The sequence shown here is derived from an EMBL/GenBank/DDBJ whole genome shotgun (WGS) entry which is preliminary data.</text>
</comment>
<sequence>MRIYATKATNDSGTNIQGRNAAASCKPINGNPPAFLRKQWSGCRFPILKARCDAPRNEKRNRMNPSSITLNKAGISAMPLRLQRRNAKPNRSYSFIHYLCIISHGLFFLYGSRHCTPLRKICKHLSFIEMTVTQQLIFNSFLTRILCFLSSFKMGNGIKKMLNHTQNQIHQCYYIKQKQDTQIGRSVNYQML</sequence>
<evidence type="ECO:0000313" key="3">
    <source>
        <dbReference type="EMBL" id="CAL6094853.1"/>
    </source>
</evidence>
<dbReference type="AlphaFoldDB" id="A0AA86NXB9"/>